<protein>
    <submittedName>
        <fullName evidence="1">Uncharacterized protein</fullName>
    </submittedName>
</protein>
<organism evidence="1 2">
    <name type="scientific">Pseudomonas amygdali pv. tabaci</name>
    <name type="common">Pseudomonas syringae pv. tabaci</name>
    <dbReference type="NCBI Taxonomy" id="322"/>
    <lineage>
        <taxon>Bacteria</taxon>
        <taxon>Pseudomonadati</taxon>
        <taxon>Pseudomonadota</taxon>
        <taxon>Gammaproteobacteria</taxon>
        <taxon>Pseudomonadales</taxon>
        <taxon>Pseudomonadaceae</taxon>
        <taxon>Pseudomonas</taxon>
        <taxon>Pseudomonas amygdali</taxon>
    </lineage>
</organism>
<gene>
    <name evidence="1" type="ORF">ALP03_00071</name>
</gene>
<dbReference type="Proteomes" id="UP000271531">
    <property type="component" value="Unassembled WGS sequence"/>
</dbReference>
<dbReference type="EMBL" id="RBVA01000133">
    <property type="protein sequence ID" value="RMW09892.1"/>
    <property type="molecule type" value="Genomic_DNA"/>
</dbReference>
<accession>A0A3M6HYF7</accession>
<reference evidence="1 2" key="1">
    <citation type="submission" date="2018-08" db="EMBL/GenBank/DDBJ databases">
        <title>Recombination of ecologically and evolutionarily significant loci maintains genetic cohesion in the Pseudomonas syringae species complex.</title>
        <authorList>
            <person name="Dillon M."/>
            <person name="Thakur S."/>
            <person name="Almeida R.N.D."/>
            <person name="Weir B.S."/>
            <person name="Guttman D.S."/>
        </authorList>
    </citation>
    <scope>NUCLEOTIDE SEQUENCE [LARGE SCALE GENOMIC DNA]</scope>
    <source>
        <strain evidence="1 2">ICMP 4525</strain>
    </source>
</reference>
<dbReference type="AlphaFoldDB" id="A0A3M6HYF7"/>
<evidence type="ECO:0000313" key="2">
    <source>
        <dbReference type="Proteomes" id="UP000271531"/>
    </source>
</evidence>
<comment type="caution">
    <text evidence="1">The sequence shown here is derived from an EMBL/GenBank/DDBJ whole genome shotgun (WGS) entry which is preliminary data.</text>
</comment>
<sequence length="183" mass="19935">MPPCSILGNVMGEPVEFSNVWETGLVKIARSQLRTLRELDQDFTGNVGAFDVDAALNGLCALTDLVYEADFEFSQEARAALLRVNEDAMEVMRGRAMREPAPSGRPGGLEVEPAVALYHAILSNLPNLAAGDTSGHALALSRTTYNELVQRCAHHPRFDAVSSVVCVHAYEAMQLARLPKNRL</sequence>
<evidence type="ECO:0000313" key="1">
    <source>
        <dbReference type="EMBL" id="RMW09892.1"/>
    </source>
</evidence>
<proteinExistence type="predicted"/>
<name>A0A3M6HYF7_PSEAJ</name>